<keyword evidence="1" id="KW-0732">Signal</keyword>
<dbReference type="Proteomes" id="UP000011717">
    <property type="component" value="Unassembled WGS sequence"/>
</dbReference>
<gene>
    <name evidence="2" type="ORF">C725_0199</name>
</gene>
<feature type="signal peptide" evidence="1">
    <location>
        <begin position="1"/>
        <end position="27"/>
    </location>
</feature>
<name>M2TCA6_9SPHN</name>
<sequence length="165" mass="17256">MRSSGWPRSAAHAIRLGAAGLFLLCLAGCDEDPAPSIGAAQDTIATGDLPMAYRTPQAMMQAMATGQLYERPPLCDGFVARDSDTGKEVDNLSALARAAEARAGKSPAAVLTQAVGFDRAAGTVTFLSTPVGSDGAPFRSEWTLRARGDGDRIECVERVLIEKAS</sequence>
<organism evidence="2 3">
    <name type="scientific">Pacificimonas flava</name>
    <dbReference type="NCBI Taxonomy" id="1234595"/>
    <lineage>
        <taxon>Bacteria</taxon>
        <taxon>Pseudomonadati</taxon>
        <taxon>Pseudomonadota</taxon>
        <taxon>Alphaproteobacteria</taxon>
        <taxon>Sphingomonadales</taxon>
        <taxon>Sphingosinicellaceae</taxon>
        <taxon>Pacificimonas</taxon>
    </lineage>
</organism>
<evidence type="ECO:0008006" key="4">
    <source>
        <dbReference type="Google" id="ProtNLM"/>
    </source>
</evidence>
<feature type="chain" id="PRO_5004026403" description="Lipoprotein" evidence="1">
    <location>
        <begin position="28"/>
        <end position="165"/>
    </location>
</feature>
<evidence type="ECO:0000256" key="1">
    <source>
        <dbReference type="SAM" id="SignalP"/>
    </source>
</evidence>
<proteinExistence type="predicted"/>
<protein>
    <recommendedName>
        <fullName evidence="4">Lipoprotein</fullName>
    </recommendedName>
</protein>
<comment type="caution">
    <text evidence="2">The sequence shown here is derived from an EMBL/GenBank/DDBJ whole genome shotgun (WGS) entry which is preliminary data.</text>
</comment>
<reference evidence="2 3" key="1">
    <citation type="journal article" date="2013" name="Genome Announc.">
        <title>Draft Genome Sequence of Strain JLT2015T, Belonging to the Family Sphingomonadaceae of the Alphaproteobacteria.</title>
        <authorList>
            <person name="Tang K."/>
            <person name="Liu K."/>
            <person name="Li S."/>
            <person name="Jiao N."/>
        </authorList>
    </citation>
    <scope>NUCLEOTIDE SEQUENCE [LARGE SCALE GENOMIC DNA]</scope>
    <source>
        <strain evidence="2 3">JLT2015</strain>
    </source>
</reference>
<dbReference type="RefSeq" id="WP_008599586.1">
    <property type="nucleotide sequence ID" value="NZ_AMRV01000001.1"/>
</dbReference>
<accession>M2TCA6</accession>
<dbReference type="OrthoDB" id="9866147at2"/>
<keyword evidence="3" id="KW-1185">Reference proteome</keyword>
<dbReference type="EMBL" id="AMRV01000001">
    <property type="protein sequence ID" value="EMD84269.1"/>
    <property type="molecule type" value="Genomic_DNA"/>
</dbReference>
<evidence type="ECO:0000313" key="2">
    <source>
        <dbReference type="EMBL" id="EMD84269.1"/>
    </source>
</evidence>
<dbReference type="AlphaFoldDB" id="M2TCA6"/>
<evidence type="ECO:0000313" key="3">
    <source>
        <dbReference type="Proteomes" id="UP000011717"/>
    </source>
</evidence>